<dbReference type="Gene3D" id="1.10.287.950">
    <property type="entry name" value="Methyl-accepting chemotaxis protein"/>
    <property type="match status" value="1"/>
</dbReference>
<dbReference type="GO" id="GO:0007165">
    <property type="term" value="P:signal transduction"/>
    <property type="evidence" value="ECO:0007669"/>
    <property type="project" value="UniProtKB-KW"/>
</dbReference>
<dbReference type="RefSeq" id="WP_085091347.1">
    <property type="nucleotide sequence ID" value="NZ_FXAK01000009.1"/>
</dbReference>
<gene>
    <name evidence="11" type="ORF">SAMN02982917_6510</name>
</gene>
<dbReference type="EMBL" id="FXAK01000009">
    <property type="protein sequence ID" value="SMF88760.1"/>
    <property type="molecule type" value="Genomic_DNA"/>
</dbReference>
<dbReference type="PROSITE" id="PS50111">
    <property type="entry name" value="CHEMOTAXIS_TRANSDUC_2"/>
    <property type="match status" value="1"/>
</dbReference>
<keyword evidence="7" id="KW-1133">Transmembrane helix</keyword>
<evidence type="ECO:0000256" key="6">
    <source>
        <dbReference type="SAM" id="MobiDB-lite"/>
    </source>
</evidence>
<feature type="region of interest" description="Disordered" evidence="6">
    <location>
        <begin position="1"/>
        <end position="24"/>
    </location>
</feature>
<organism evidence="11 12">
    <name type="scientific">Azospirillum oryzae</name>
    <dbReference type="NCBI Taxonomy" id="286727"/>
    <lineage>
        <taxon>Bacteria</taxon>
        <taxon>Pseudomonadati</taxon>
        <taxon>Pseudomonadota</taxon>
        <taxon>Alphaproteobacteria</taxon>
        <taxon>Rhodospirillales</taxon>
        <taxon>Azospirillaceae</taxon>
        <taxon>Azospirillum</taxon>
    </lineage>
</organism>
<dbReference type="Gene3D" id="6.10.340.10">
    <property type="match status" value="1"/>
</dbReference>
<evidence type="ECO:0000256" key="4">
    <source>
        <dbReference type="ARBA" id="ARBA00029447"/>
    </source>
</evidence>
<evidence type="ECO:0000259" key="10">
    <source>
        <dbReference type="PROSITE" id="PS50885"/>
    </source>
</evidence>
<feature type="transmembrane region" description="Helical" evidence="7">
    <location>
        <begin position="49"/>
        <end position="69"/>
    </location>
</feature>
<feature type="transmembrane region" description="Helical" evidence="7">
    <location>
        <begin position="242"/>
        <end position="265"/>
    </location>
</feature>
<evidence type="ECO:0000313" key="11">
    <source>
        <dbReference type="EMBL" id="SMF88760.1"/>
    </source>
</evidence>
<dbReference type="Pfam" id="PF00672">
    <property type="entry name" value="HAMP"/>
    <property type="match status" value="1"/>
</dbReference>
<feature type="domain" description="T-SNARE coiled-coil homology" evidence="9">
    <location>
        <begin position="511"/>
        <end position="573"/>
    </location>
</feature>
<dbReference type="Proteomes" id="UP000192936">
    <property type="component" value="Unassembled WGS sequence"/>
</dbReference>
<dbReference type="Pfam" id="PF00015">
    <property type="entry name" value="MCPsignal"/>
    <property type="match status" value="1"/>
</dbReference>
<dbReference type="GO" id="GO:0005886">
    <property type="term" value="C:plasma membrane"/>
    <property type="evidence" value="ECO:0007669"/>
    <property type="project" value="UniProtKB-SubCell"/>
</dbReference>
<dbReference type="PANTHER" id="PTHR32089">
    <property type="entry name" value="METHYL-ACCEPTING CHEMOTAXIS PROTEIN MCPB"/>
    <property type="match status" value="1"/>
</dbReference>
<keyword evidence="3 5" id="KW-0807">Transducer</keyword>
<evidence type="ECO:0000256" key="5">
    <source>
        <dbReference type="PROSITE-ProRule" id="PRU00284"/>
    </source>
</evidence>
<evidence type="ECO:0000256" key="1">
    <source>
        <dbReference type="ARBA" id="ARBA00004429"/>
    </source>
</evidence>
<evidence type="ECO:0000256" key="7">
    <source>
        <dbReference type="SAM" id="Phobius"/>
    </source>
</evidence>
<evidence type="ECO:0000256" key="2">
    <source>
        <dbReference type="ARBA" id="ARBA00022519"/>
    </source>
</evidence>
<keyword evidence="2" id="KW-0997">Cell inner membrane</keyword>
<dbReference type="PANTHER" id="PTHR32089:SF112">
    <property type="entry name" value="LYSOZYME-LIKE PROTEIN-RELATED"/>
    <property type="match status" value="1"/>
</dbReference>
<dbReference type="InterPro" id="IPR000727">
    <property type="entry name" value="T_SNARE_dom"/>
</dbReference>
<evidence type="ECO:0000259" key="8">
    <source>
        <dbReference type="PROSITE" id="PS50111"/>
    </source>
</evidence>
<feature type="domain" description="HAMP" evidence="10">
    <location>
        <begin position="266"/>
        <end position="318"/>
    </location>
</feature>
<dbReference type="AlphaFoldDB" id="A0A1X7HN78"/>
<keyword evidence="7" id="KW-0812">Transmembrane</keyword>
<dbReference type="PROSITE" id="PS50885">
    <property type="entry name" value="HAMP"/>
    <property type="match status" value="1"/>
</dbReference>
<feature type="compositionally biased region" description="Polar residues" evidence="6">
    <location>
        <begin position="1"/>
        <end position="16"/>
    </location>
</feature>
<name>A0A1X7HN78_9PROT</name>
<dbReference type="SUPFAM" id="SSF58104">
    <property type="entry name" value="Methyl-accepting chemotaxis protein (MCP) signaling domain"/>
    <property type="match status" value="1"/>
</dbReference>
<dbReference type="SMART" id="SM00304">
    <property type="entry name" value="HAMP"/>
    <property type="match status" value="1"/>
</dbReference>
<keyword evidence="7" id="KW-0472">Membrane</keyword>
<dbReference type="CDD" id="cd06225">
    <property type="entry name" value="HAMP"/>
    <property type="match status" value="1"/>
</dbReference>
<evidence type="ECO:0000259" key="9">
    <source>
        <dbReference type="PROSITE" id="PS50192"/>
    </source>
</evidence>
<dbReference type="STRING" id="286727.SAMN02982917_6510"/>
<evidence type="ECO:0000313" key="12">
    <source>
        <dbReference type="Proteomes" id="UP000192936"/>
    </source>
</evidence>
<keyword evidence="2" id="KW-1003">Cell membrane</keyword>
<dbReference type="InterPro" id="IPR004089">
    <property type="entry name" value="MCPsignal_dom"/>
</dbReference>
<dbReference type="InterPro" id="IPR003660">
    <property type="entry name" value="HAMP_dom"/>
</dbReference>
<feature type="domain" description="Methyl-accepting transducer" evidence="8">
    <location>
        <begin position="366"/>
        <end position="595"/>
    </location>
</feature>
<dbReference type="SMART" id="SM00283">
    <property type="entry name" value="MA"/>
    <property type="match status" value="1"/>
</dbReference>
<comment type="similarity">
    <text evidence="4">Belongs to the methyl-accepting chemotaxis (MCP) protein family.</text>
</comment>
<sequence length="615" mass="64447">MSQETSLNVAETNASSIGGDERPSRGPFKVRVPLAIPKIFLPNSLRSRFLLFATFMIALVLLQGGLSWVTAERSHDMGAATGHSMASLTNDLELLRTIKDMQVLSLALQNKVATSSSDEINNVKIDIKKIATDYLSAHAGLANIATERGMTTLGGIDDVEQRIKVAKDSFENLLARSLEGIEDVSQRKGVVPQDLMLEISARVDGLFEHLDRMAEGVKLLATQDRQTLSETVESNDEITTDLAGVMMTAAAIGALGCAAVTLFVLRGILRPLATLTSTTAFLANGKLDTPVPEFRTRDLGEIAAALRIFRDNLIETGRLKAEREEQEAYADAERTRMMSDLALAFELSVAGVVENVSSAATQLRSTAESFSQVAEDATQQATSVADASDLAAGNVSAVAAAAEELSASIRVIGERVGHAARIADRAVIQAEQTNEIVASLGAAASRIDAVVKMISDIAGQTNLLALNATIEAARAGEAGKGFAVVAGEVKSLASQTARATADIGEQIASVQKASQEAIGAIRAIGQTIAHISEISSDVAAAVEQQGGATADISRNIQHAAAGTQKVTCHIGGVTVATREVGTHASNVLGAASGLTAQSDRLRTEVDQFIAKVKGG</sequence>
<dbReference type="OrthoDB" id="9814202at2"/>
<dbReference type="PROSITE" id="PS50192">
    <property type="entry name" value="T_SNARE"/>
    <property type="match status" value="1"/>
</dbReference>
<evidence type="ECO:0000256" key="3">
    <source>
        <dbReference type="ARBA" id="ARBA00023224"/>
    </source>
</evidence>
<accession>A0A1X7HN78</accession>
<protein>
    <submittedName>
        <fullName evidence="11">HAMP domain-containing protein</fullName>
    </submittedName>
</protein>
<reference evidence="11 12" key="1">
    <citation type="submission" date="2017-04" db="EMBL/GenBank/DDBJ databases">
        <authorList>
            <person name="Afonso C.L."/>
            <person name="Miller P.J."/>
            <person name="Scott M.A."/>
            <person name="Spackman E."/>
            <person name="Goraichik I."/>
            <person name="Dimitrov K.M."/>
            <person name="Suarez D.L."/>
            <person name="Swayne D.E."/>
        </authorList>
    </citation>
    <scope>NUCLEOTIDE SEQUENCE [LARGE SCALE GENOMIC DNA]</scope>
    <source>
        <strain evidence="11 12">A2P</strain>
    </source>
</reference>
<proteinExistence type="inferred from homology"/>
<comment type="subcellular location">
    <subcellularLocation>
        <location evidence="1">Cell inner membrane</location>
        <topology evidence="1">Multi-pass membrane protein</topology>
    </subcellularLocation>
</comment>